<feature type="domain" description="Schlafen AlbA-2" evidence="3">
    <location>
        <begin position="184"/>
        <end position="315"/>
    </location>
</feature>
<dbReference type="EMBL" id="VZSG01000549">
    <property type="protein sequence ID" value="NWX89793.1"/>
    <property type="molecule type" value="Genomic_DNA"/>
</dbReference>
<evidence type="ECO:0000256" key="1">
    <source>
        <dbReference type="SAM" id="Coils"/>
    </source>
</evidence>
<dbReference type="PANTHER" id="PTHR12155">
    <property type="entry name" value="SCHLAFEN"/>
    <property type="match status" value="1"/>
</dbReference>
<dbReference type="PANTHER" id="PTHR12155:SF29">
    <property type="entry name" value="SCHLAFEN-LIKE PROTEIN 1"/>
    <property type="match status" value="1"/>
</dbReference>
<reference evidence="4 5" key="1">
    <citation type="submission" date="2019-09" db="EMBL/GenBank/DDBJ databases">
        <title>Bird 10,000 Genomes (B10K) Project - Family phase.</title>
        <authorList>
            <person name="Zhang G."/>
        </authorList>
    </citation>
    <scope>NUCLEOTIDE SEQUENCE [LARGE SCALE GENOMIC DNA]</scope>
    <source>
        <strain evidence="4">B10K-MSB-04</strain>
    </source>
</reference>
<dbReference type="Proteomes" id="UP000538817">
    <property type="component" value="Unassembled WGS sequence"/>
</dbReference>
<evidence type="ECO:0000313" key="4">
    <source>
        <dbReference type="EMBL" id="NWX89793.1"/>
    </source>
</evidence>
<dbReference type="InterPro" id="IPR007421">
    <property type="entry name" value="Schlafen_AlbA_2_dom"/>
</dbReference>
<feature type="region of interest" description="Disordered" evidence="2">
    <location>
        <begin position="97"/>
        <end position="146"/>
    </location>
</feature>
<keyword evidence="1" id="KW-0175">Coiled coil</keyword>
<feature type="coiled-coil region" evidence="1">
    <location>
        <begin position="329"/>
        <end position="363"/>
    </location>
</feature>
<feature type="non-terminal residue" evidence="4">
    <location>
        <position position="1"/>
    </location>
</feature>
<evidence type="ECO:0000256" key="2">
    <source>
        <dbReference type="SAM" id="MobiDB-lite"/>
    </source>
</evidence>
<dbReference type="InterPro" id="IPR029684">
    <property type="entry name" value="Schlafen"/>
</dbReference>
<feature type="compositionally biased region" description="Basic and acidic residues" evidence="2">
    <location>
        <begin position="97"/>
        <end position="109"/>
    </location>
</feature>
<accession>A0A7K7A1I1</accession>
<comment type="caution">
    <text evidence="4">The sequence shown here is derived from an EMBL/GenBank/DDBJ whole genome shotgun (WGS) entry which is preliminary data.</text>
</comment>
<feature type="non-terminal residue" evidence="4">
    <location>
        <position position="373"/>
    </location>
</feature>
<dbReference type="Pfam" id="PF04326">
    <property type="entry name" value="SLFN_AlbA_2"/>
    <property type="match status" value="1"/>
</dbReference>
<keyword evidence="5" id="KW-1185">Reference proteome</keyword>
<proteinExistence type="predicted"/>
<sequence length="373" mass="41266">EDPAQPHTLYLGNLNPRYSPEVLCCMLKDILGTAGLALQRHHIEVVKKPRQAYALVQLGGAMSLQHIAKQLLVAADMEKSLIRELVVKGKTLLVAEGGHRARSSQEDRQVMVSGPPASRSLGSRTPGKGRTRGLEATPLAPKPRGCPAAQPNPFQRGTRSDSAIVQQEIVGQERLFYGAFMGSETRNVEFKRGSGEYLLGTLKHHVRKYMCAFLNSEGGSLFVGVEDTGFVHGVRCGHREEDRIRLLVDSILKGFKPQVFPDTYTLTFIPVVKAGDPGTCLKVIRLSVRAPQPQAELLLYETDQGEVYLRRDGSVQGPLSGSAIQEWCRQKWLGELKKLEEKIEALLKEKENLLQQLNQLQSSQPRSKVCTVV</sequence>
<dbReference type="AlphaFoldDB" id="A0A7K7A1I1"/>
<evidence type="ECO:0000313" key="5">
    <source>
        <dbReference type="Proteomes" id="UP000538817"/>
    </source>
</evidence>
<dbReference type="Gene3D" id="3.30.950.30">
    <property type="entry name" value="Schlafen, AAA domain"/>
    <property type="match status" value="1"/>
</dbReference>
<evidence type="ECO:0000259" key="3">
    <source>
        <dbReference type="Pfam" id="PF04326"/>
    </source>
</evidence>
<protein>
    <submittedName>
        <fullName evidence="4">SLNL1 protein</fullName>
    </submittedName>
</protein>
<organism evidence="4 5">
    <name type="scientific">Nothoprocta pentlandii</name>
    <dbReference type="NCBI Taxonomy" id="2585814"/>
    <lineage>
        <taxon>Eukaryota</taxon>
        <taxon>Metazoa</taxon>
        <taxon>Chordata</taxon>
        <taxon>Craniata</taxon>
        <taxon>Vertebrata</taxon>
        <taxon>Euteleostomi</taxon>
        <taxon>Archelosauria</taxon>
        <taxon>Archosauria</taxon>
        <taxon>Dinosauria</taxon>
        <taxon>Saurischia</taxon>
        <taxon>Theropoda</taxon>
        <taxon>Coelurosauria</taxon>
        <taxon>Aves</taxon>
        <taxon>Palaeognathae</taxon>
        <taxon>Tinamiformes</taxon>
        <taxon>Tinamidae</taxon>
        <taxon>Nothoprocta</taxon>
    </lineage>
</organism>
<name>A0A7K7A1I1_9AVES</name>
<gene>
    <name evidence="4" type="primary">Slfnl1</name>
    <name evidence="4" type="ORF">NOTPEN_R14074</name>
</gene>
<dbReference type="InterPro" id="IPR038461">
    <property type="entry name" value="Schlafen_AlbA_2_dom_sf"/>
</dbReference>